<organism evidence="2 3">
    <name type="scientific">Copranaerobaculum intestinale</name>
    <dbReference type="NCBI Taxonomy" id="2692629"/>
    <lineage>
        <taxon>Bacteria</taxon>
        <taxon>Bacillati</taxon>
        <taxon>Bacillota</taxon>
        <taxon>Erysipelotrichia</taxon>
        <taxon>Erysipelotrichales</taxon>
        <taxon>Erysipelotrichaceae</taxon>
        <taxon>Copranaerobaculum</taxon>
    </lineage>
</organism>
<accession>A0A6N8UDY1</accession>
<comment type="caution">
    <text evidence="2">The sequence shown here is derived from an EMBL/GenBank/DDBJ whole genome shotgun (WGS) entry which is preliminary data.</text>
</comment>
<reference evidence="2 3" key="2">
    <citation type="submission" date="2020-01" db="EMBL/GenBank/DDBJ databases">
        <title>Clostridiaceae sp. nov. isolated from the gut of human by culturomics.</title>
        <authorList>
            <person name="Chang Y."/>
        </authorList>
    </citation>
    <scope>NUCLEOTIDE SEQUENCE [LARGE SCALE GENOMIC DNA]</scope>
    <source>
        <strain evidence="2 3">DONG20-135</strain>
    </source>
</reference>
<protein>
    <submittedName>
        <fullName evidence="2">DNA-binding protein</fullName>
    </submittedName>
</protein>
<reference evidence="2 3" key="1">
    <citation type="submission" date="2019-12" db="EMBL/GenBank/DDBJ databases">
        <authorList>
            <person name="Yang R."/>
        </authorList>
    </citation>
    <scope>NUCLEOTIDE SEQUENCE [LARGE SCALE GENOMIC DNA]</scope>
    <source>
        <strain evidence="2 3">DONG20-135</strain>
    </source>
</reference>
<evidence type="ECO:0000313" key="2">
    <source>
        <dbReference type="EMBL" id="MXQ73617.1"/>
    </source>
</evidence>
<dbReference type="AlphaFoldDB" id="A0A6N8UDY1"/>
<dbReference type="RefSeq" id="WP_160625054.1">
    <property type="nucleotide sequence ID" value="NZ_WUUQ01000002.1"/>
</dbReference>
<dbReference type="GO" id="GO:0002161">
    <property type="term" value="F:aminoacyl-tRNA deacylase activity"/>
    <property type="evidence" value="ECO:0007669"/>
    <property type="project" value="InterPro"/>
</dbReference>
<keyword evidence="2" id="KW-0238">DNA-binding</keyword>
<proteinExistence type="predicted"/>
<dbReference type="InterPro" id="IPR036754">
    <property type="entry name" value="YbaK/aa-tRNA-synt-asso_dom_sf"/>
</dbReference>
<evidence type="ECO:0000259" key="1">
    <source>
        <dbReference type="Pfam" id="PF04073"/>
    </source>
</evidence>
<dbReference type="Pfam" id="PF04073">
    <property type="entry name" value="tRNA_edit"/>
    <property type="match status" value="1"/>
</dbReference>
<feature type="domain" description="YbaK/aminoacyl-tRNA synthetase-associated" evidence="1">
    <location>
        <begin position="44"/>
        <end position="138"/>
    </location>
</feature>
<dbReference type="EMBL" id="WUUQ01000002">
    <property type="protein sequence ID" value="MXQ73617.1"/>
    <property type="molecule type" value="Genomic_DNA"/>
</dbReference>
<dbReference type="Gene3D" id="3.90.960.10">
    <property type="entry name" value="YbaK/aminoacyl-tRNA synthetase-associated domain"/>
    <property type="match status" value="1"/>
</dbReference>
<name>A0A6N8UDY1_9FIRM</name>
<dbReference type="Proteomes" id="UP000434036">
    <property type="component" value="Unassembled WGS sequence"/>
</dbReference>
<dbReference type="InterPro" id="IPR007214">
    <property type="entry name" value="YbaK/aa-tRNA-synth-assoc-dom"/>
</dbReference>
<evidence type="ECO:0000313" key="3">
    <source>
        <dbReference type="Proteomes" id="UP000434036"/>
    </source>
</evidence>
<sequence>MHLETYELLDRLNLKYQPYEHEPVLDYETAAMVDEKYHIEGVESKSLLMKTKSGKYYLLITTSDQRMDRKYMKQLLGEKVSIAAPEELMELAGYEAGCAAPFCYPKEVGFLVDTYLFTLDKIIISAGISTQSASFDPNILKTVYEHVENEVRYLDDVHVMPEV</sequence>
<gene>
    <name evidence="2" type="ORF">GSF08_06675</name>
</gene>
<dbReference type="GO" id="GO:0003677">
    <property type="term" value="F:DNA binding"/>
    <property type="evidence" value="ECO:0007669"/>
    <property type="project" value="UniProtKB-KW"/>
</dbReference>
<dbReference type="SUPFAM" id="SSF55826">
    <property type="entry name" value="YbaK/ProRS associated domain"/>
    <property type="match status" value="1"/>
</dbReference>
<keyword evidence="3" id="KW-1185">Reference proteome</keyword>